<protein>
    <recommendedName>
        <fullName evidence="3">Secreted protein</fullName>
    </recommendedName>
</protein>
<evidence type="ECO:0000256" key="1">
    <source>
        <dbReference type="SAM" id="SignalP"/>
    </source>
</evidence>
<keyword evidence="1" id="KW-0732">Signal</keyword>
<name>A0A7R9ERJ7_9NEOP</name>
<evidence type="ECO:0000313" key="2">
    <source>
        <dbReference type="EMBL" id="CAD7439895.1"/>
    </source>
</evidence>
<feature type="chain" id="PRO_5030834669" description="Secreted protein" evidence="1">
    <location>
        <begin position="18"/>
        <end position="156"/>
    </location>
</feature>
<organism evidence="2">
    <name type="scientific">Timema bartmani</name>
    <dbReference type="NCBI Taxonomy" id="61472"/>
    <lineage>
        <taxon>Eukaryota</taxon>
        <taxon>Metazoa</taxon>
        <taxon>Ecdysozoa</taxon>
        <taxon>Arthropoda</taxon>
        <taxon>Hexapoda</taxon>
        <taxon>Insecta</taxon>
        <taxon>Pterygota</taxon>
        <taxon>Neoptera</taxon>
        <taxon>Polyneoptera</taxon>
        <taxon>Phasmatodea</taxon>
        <taxon>Timematodea</taxon>
        <taxon>Timematoidea</taxon>
        <taxon>Timematidae</taxon>
        <taxon>Timema</taxon>
    </lineage>
</organism>
<dbReference type="AlphaFoldDB" id="A0A7R9ERJ7"/>
<sequence length="156" mass="17587">MWCRTVLVASCVVCLTAQFQYYTVPEPTIQALKPKGLRVSIPGVDSHRRLAAWFRASASQWSGLLFDGDIEVRYSVVNRVHCDGDRFSNVIYHCYTEPTCTTPHHKIPDECTTPHHMNRRESIPPHFYGVAWCGADRVATKPPNTRDNSGVSGNVR</sequence>
<feature type="signal peptide" evidence="1">
    <location>
        <begin position="1"/>
        <end position="17"/>
    </location>
</feature>
<accession>A0A7R9ERJ7</accession>
<evidence type="ECO:0008006" key="3">
    <source>
        <dbReference type="Google" id="ProtNLM"/>
    </source>
</evidence>
<reference evidence="2" key="1">
    <citation type="submission" date="2020-11" db="EMBL/GenBank/DDBJ databases">
        <authorList>
            <person name="Tran Van P."/>
        </authorList>
    </citation>
    <scope>NUCLEOTIDE SEQUENCE</scope>
</reference>
<dbReference type="EMBL" id="OD564815">
    <property type="protein sequence ID" value="CAD7439895.1"/>
    <property type="molecule type" value="Genomic_DNA"/>
</dbReference>
<proteinExistence type="predicted"/>
<gene>
    <name evidence="2" type="ORF">TBIB3V08_LOCUS2437</name>
</gene>